<name>A0AAV7QST5_PLEWA</name>
<gene>
    <name evidence="1" type="ORF">NDU88_007766</name>
</gene>
<sequence>MGTLTLARLGGVSAIEGRKSVMQVLCTGLQEQFTGYQYSKLHKMKLAEECRNREDVTNQEQINNNQVHVPEVTKAPGCMRLKTSPTSRKKTLAYVSKFGQSGNDLLSE</sequence>
<dbReference type="Proteomes" id="UP001066276">
    <property type="component" value="Chromosome 6"/>
</dbReference>
<protein>
    <submittedName>
        <fullName evidence="1">Uncharacterized protein</fullName>
    </submittedName>
</protein>
<dbReference type="AlphaFoldDB" id="A0AAV7QST5"/>
<dbReference type="EMBL" id="JANPWB010000010">
    <property type="protein sequence ID" value="KAJ1141433.1"/>
    <property type="molecule type" value="Genomic_DNA"/>
</dbReference>
<accession>A0AAV7QST5</accession>
<keyword evidence="2" id="KW-1185">Reference proteome</keyword>
<evidence type="ECO:0000313" key="2">
    <source>
        <dbReference type="Proteomes" id="UP001066276"/>
    </source>
</evidence>
<reference evidence="1" key="1">
    <citation type="journal article" date="2022" name="bioRxiv">
        <title>Sequencing and chromosome-scale assembly of the giantPleurodeles waltlgenome.</title>
        <authorList>
            <person name="Brown T."/>
            <person name="Elewa A."/>
            <person name="Iarovenko S."/>
            <person name="Subramanian E."/>
            <person name="Araus A.J."/>
            <person name="Petzold A."/>
            <person name="Susuki M."/>
            <person name="Suzuki K.-i.T."/>
            <person name="Hayashi T."/>
            <person name="Toyoda A."/>
            <person name="Oliveira C."/>
            <person name="Osipova E."/>
            <person name="Leigh N.D."/>
            <person name="Simon A."/>
            <person name="Yun M.H."/>
        </authorList>
    </citation>
    <scope>NUCLEOTIDE SEQUENCE</scope>
    <source>
        <strain evidence="1">20211129_DDA</strain>
        <tissue evidence="1">Liver</tissue>
    </source>
</reference>
<evidence type="ECO:0000313" key="1">
    <source>
        <dbReference type="EMBL" id="KAJ1141433.1"/>
    </source>
</evidence>
<organism evidence="1 2">
    <name type="scientific">Pleurodeles waltl</name>
    <name type="common">Iberian ribbed newt</name>
    <dbReference type="NCBI Taxonomy" id="8319"/>
    <lineage>
        <taxon>Eukaryota</taxon>
        <taxon>Metazoa</taxon>
        <taxon>Chordata</taxon>
        <taxon>Craniata</taxon>
        <taxon>Vertebrata</taxon>
        <taxon>Euteleostomi</taxon>
        <taxon>Amphibia</taxon>
        <taxon>Batrachia</taxon>
        <taxon>Caudata</taxon>
        <taxon>Salamandroidea</taxon>
        <taxon>Salamandridae</taxon>
        <taxon>Pleurodelinae</taxon>
        <taxon>Pleurodeles</taxon>
    </lineage>
</organism>
<comment type="caution">
    <text evidence="1">The sequence shown here is derived from an EMBL/GenBank/DDBJ whole genome shotgun (WGS) entry which is preliminary data.</text>
</comment>
<proteinExistence type="predicted"/>